<proteinExistence type="predicted"/>
<evidence type="ECO:0000313" key="1">
    <source>
        <dbReference type="EMBL" id="KAG8641210.1"/>
    </source>
</evidence>
<evidence type="ECO:0000313" key="2">
    <source>
        <dbReference type="Proteomes" id="UP000091857"/>
    </source>
</evidence>
<reference evidence="2" key="1">
    <citation type="journal article" date="2016" name="Nat. Biotechnol.">
        <title>Sequencing wild and cultivated cassava and related species reveals extensive interspecific hybridization and genetic diversity.</title>
        <authorList>
            <person name="Bredeson J.V."/>
            <person name="Lyons J.B."/>
            <person name="Prochnik S.E."/>
            <person name="Wu G.A."/>
            <person name="Ha C.M."/>
            <person name="Edsinger-Gonzales E."/>
            <person name="Grimwood J."/>
            <person name="Schmutz J."/>
            <person name="Rabbi I.Y."/>
            <person name="Egesi C."/>
            <person name="Nauluvula P."/>
            <person name="Lebot V."/>
            <person name="Ndunguru J."/>
            <person name="Mkamilo G."/>
            <person name="Bart R.S."/>
            <person name="Setter T.L."/>
            <person name="Gleadow R.M."/>
            <person name="Kulakow P."/>
            <person name="Ferguson M.E."/>
            <person name="Rounsley S."/>
            <person name="Rokhsar D.S."/>
        </authorList>
    </citation>
    <scope>NUCLEOTIDE SEQUENCE [LARGE SCALE GENOMIC DNA]</scope>
    <source>
        <strain evidence="2">cv. AM560-2</strain>
    </source>
</reference>
<gene>
    <name evidence="1" type="ORF">MANES_13G121801v8</name>
</gene>
<accession>A0ACB7GN93</accession>
<protein>
    <submittedName>
        <fullName evidence="1">Uncharacterized protein</fullName>
    </submittedName>
</protein>
<dbReference type="Proteomes" id="UP000091857">
    <property type="component" value="Chromosome 13"/>
</dbReference>
<comment type="caution">
    <text evidence="1">The sequence shown here is derived from an EMBL/GenBank/DDBJ whole genome shotgun (WGS) entry which is preliminary data.</text>
</comment>
<sequence length="105" mass="12170">MHQLRLSSHSLCLFFYEEIIQAPEHILSSVRKSLLWNHTNPTAPEIHSIHFLHTGFASHDRESVGHVAVEANHQHTNKFFRPLNLWPFDEDCDAFNLHSCSSILE</sequence>
<dbReference type="EMBL" id="CM004399">
    <property type="protein sequence ID" value="KAG8641210.1"/>
    <property type="molecule type" value="Genomic_DNA"/>
</dbReference>
<name>A0ACB7GN93_MANES</name>
<keyword evidence="2" id="KW-1185">Reference proteome</keyword>
<organism evidence="1 2">
    <name type="scientific">Manihot esculenta</name>
    <name type="common">Cassava</name>
    <name type="synonym">Jatropha manihot</name>
    <dbReference type="NCBI Taxonomy" id="3983"/>
    <lineage>
        <taxon>Eukaryota</taxon>
        <taxon>Viridiplantae</taxon>
        <taxon>Streptophyta</taxon>
        <taxon>Embryophyta</taxon>
        <taxon>Tracheophyta</taxon>
        <taxon>Spermatophyta</taxon>
        <taxon>Magnoliopsida</taxon>
        <taxon>eudicotyledons</taxon>
        <taxon>Gunneridae</taxon>
        <taxon>Pentapetalae</taxon>
        <taxon>rosids</taxon>
        <taxon>fabids</taxon>
        <taxon>Malpighiales</taxon>
        <taxon>Euphorbiaceae</taxon>
        <taxon>Crotonoideae</taxon>
        <taxon>Manihoteae</taxon>
        <taxon>Manihot</taxon>
    </lineage>
</organism>